<comment type="similarity">
    <text evidence="1">Belongs to the actin family.</text>
</comment>
<dbReference type="EMBL" id="JAHDVG010000488">
    <property type="protein sequence ID" value="KAH1165533.1"/>
    <property type="molecule type" value="Genomic_DNA"/>
</dbReference>
<dbReference type="Gene3D" id="3.90.640.10">
    <property type="entry name" value="Actin, Chain A, domain 4"/>
    <property type="match status" value="1"/>
</dbReference>
<evidence type="ECO:0000256" key="1">
    <source>
        <dbReference type="RuleBase" id="RU000487"/>
    </source>
</evidence>
<accession>A0A9D3WQL6</accession>
<name>A0A9D3WQL6_9SAUR</name>
<feature type="region of interest" description="Disordered" evidence="2">
    <location>
        <begin position="1"/>
        <end position="22"/>
    </location>
</feature>
<comment type="caution">
    <text evidence="3">The sequence shown here is derived from an EMBL/GenBank/DDBJ whole genome shotgun (WGS) entry which is preliminary data.</text>
</comment>
<reference evidence="3" key="1">
    <citation type="submission" date="2021-09" db="EMBL/GenBank/DDBJ databases">
        <title>The genome of Mauremys mutica provides insights into the evolution of semi-aquatic lifestyle.</title>
        <authorList>
            <person name="Gong S."/>
            <person name="Gao Y."/>
        </authorList>
    </citation>
    <scope>NUCLEOTIDE SEQUENCE</scope>
    <source>
        <strain evidence="3">MM-2020</strain>
        <tissue evidence="3">Muscle</tissue>
    </source>
</reference>
<evidence type="ECO:0000313" key="4">
    <source>
        <dbReference type="Proteomes" id="UP000827986"/>
    </source>
</evidence>
<dbReference type="Proteomes" id="UP000827986">
    <property type="component" value="Unassembled WGS sequence"/>
</dbReference>
<dbReference type="Pfam" id="PF00022">
    <property type="entry name" value="Actin"/>
    <property type="match status" value="1"/>
</dbReference>
<dbReference type="InterPro" id="IPR004000">
    <property type="entry name" value="Actin"/>
</dbReference>
<dbReference type="InterPro" id="IPR043129">
    <property type="entry name" value="ATPase_NBD"/>
</dbReference>
<evidence type="ECO:0000313" key="3">
    <source>
        <dbReference type="EMBL" id="KAH1165533.1"/>
    </source>
</evidence>
<organism evidence="3 4">
    <name type="scientific">Mauremys mutica</name>
    <name type="common">yellowpond turtle</name>
    <dbReference type="NCBI Taxonomy" id="74926"/>
    <lineage>
        <taxon>Eukaryota</taxon>
        <taxon>Metazoa</taxon>
        <taxon>Chordata</taxon>
        <taxon>Craniata</taxon>
        <taxon>Vertebrata</taxon>
        <taxon>Euteleostomi</taxon>
        <taxon>Archelosauria</taxon>
        <taxon>Testudinata</taxon>
        <taxon>Testudines</taxon>
        <taxon>Cryptodira</taxon>
        <taxon>Durocryptodira</taxon>
        <taxon>Testudinoidea</taxon>
        <taxon>Geoemydidae</taxon>
        <taxon>Geoemydinae</taxon>
        <taxon>Mauremys</taxon>
    </lineage>
</organism>
<sequence>MAQRAGGGRETGEPRLPSWTPTNQQRLLRLPPLIPTGLQQQQQLRPPRAAAAGWAYYHMPNRIPIPRILQTVGMSEYNIVQTRTTSINTEQWVIISAQVLGLCTFGAARPEFYLHHFRAVPNDHSDNCGVLVGHVFPNIISHKTHLPREKDAAVKVNEPDLARKEQGVLSFVQFQHFYSLHRLADVSAFYHFEDSKLVNFCEWRTLQKNIYGELENWVSVNVTCKIKERKQFAKDHQQIGREKRSYRRSRDLGTTICVMVAAQMPTVHYEFPNGYNCDFGAERLKIPEGLFDPSNVKGLSGNTMLGVSHVVTTSVGMCDIDIRPGLYGSVIVAGGNTLIQSFTDRLNRELSQKTPPVR</sequence>
<dbReference type="SMART" id="SM00268">
    <property type="entry name" value="ACTIN"/>
    <property type="match status" value="1"/>
</dbReference>
<dbReference type="Gene3D" id="3.30.420.40">
    <property type="match status" value="1"/>
</dbReference>
<protein>
    <submittedName>
        <fullName evidence="3">Uncharacterized protein</fullName>
    </submittedName>
</protein>
<evidence type="ECO:0000256" key="2">
    <source>
        <dbReference type="SAM" id="MobiDB-lite"/>
    </source>
</evidence>
<gene>
    <name evidence="3" type="ORF">KIL84_023092</name>
</gene>
<proteinExistence type="inferred from homology"/>
<keyword evidence="4" id="KW-1185">Reference proteome</keyword>
<dbReference type="PANTHER" id="PTHR11937">
    <property type="entry name" value="ACTIN"/>
    <property type="match status" value="1"/>
</dbReference>
<dbReference type="SUPFAM" id="SSF53067">
    <property type="entry name" value="Actin-like ATPase domain"/>
    <property type="match status" value="1"/>
</dbReference>
<dbReference type="AlphaFoldDB" id="A0A9D3WQL6"/>